<feature type="transmembrane region" description="Helical" evidence="1">
    <location>
        <begin position="46"/>
        <end position="63"/>
    </location>
</feature>
<protein>
    <recommendedName>
        <fullName evidence="4">DUF2919 domain-containing protein</fullName>
    </recommendedName>
</protein>
<organism evidence="2 3">
    <name type="scientific">Agarivorans gilvus</name>
    <dbReference type="NCBI Taxonomy" id="680279"/>
    <lineage>
        <taxon>Bacteria</taxon>
        <taxon>Pseudomonadati</taxon>
        <taxon>Pseudomonadota</taxon>
        <taxon>Gammaproteobacteria</taxon>
        <taxon>Alteromonadales</taxon>
        <taxon>Alteromonadaceae</taxon>
        <taxon>Agarivorans</taxon>
    </lineage>
</organism>
<keyword evidence="1" id="KW-0812">Transmembrane</keyword>
<keyword evidence="3" id="KW-1185">Reference proteome</keyword>
<evidence type="ECO:0000313" key="2">
    <source>
        <dbReference type="EMBL" id="GGB16131.1"/>
    </source>
</evidence>
<feature type="transmembrane region" description="Helical" evidence="1">
    <location>
        <begin position="75"/>
        <end position="94"/>
    </location>
</feature>
<evidence type="ECO:0000313" key="3">
    <source>
        <dbReference type="Proteomes" id="UP000651977"/>
    </source>
</evidence>
<feature type="transmembrane region" description="Helical" evidence="1">
    <location>
        <begin position="106"/>
        <end position="124"/>
    </location>
</feature>
<keyword evidence="1" id="KW-1133">Transmembrane helix</keyword>
<dbReference type="InterPro" id="IPR021318">
    <property type="entry name" value="DUF2919"/>
</dbReference>
<dbReference type="Pfam" id="PF11143">
    <property type="entry name" value="DUF2919"/>
    <property type="match status" value="1"/>
</dbReference>
<accession>A0ABQ1I5V1</accession>
<evidence type="ECO:0008006" key="4">
    <source>
        <dbReference type="Google" id="ProtNLM"/>
    </source>
</evidence>
<keyword evidence="1" id="KW-0472">Membrane</keyword>
<dbReference type="Proteomes" id="UP000651977">
    <property type="component" value="Unassembled WGS sequence"/>
</dbReference>
<sequence length="132" mass="14926">MFFANQTSVLFTCALLSRTWLLFAIAASSRQTGGDILSLLYPEHRWFYLGLAMGALPLSRLLLPRLWAKVSEKLQLWGLLVILVADISLQVHAINLNYWRFELLNAITLWLSLLLGFILLKAALSKQPTLAK</sequence>
<dbReference type="EMBL" id="BMDY01000022">
    <property type="protein sequence ID" value="GGB16131.1"/>
    <property type="molecule type" value="Genomic_DNA"/>
</dbReference>
<reference evidence="3" key="1">
    <citation type="journal article" date="2019" name="Int. J. Syst. Evol. Microbiol.">
        <title>The Global Catalogue of Microorganisms (GCM) 10K type strain sequencing project: providing services to taxonomists for standard genome sequencing and annotation.</title>
        <authorList>
            <consortium name="The Broad Institute Genomics Platform"/>
            <consortium name="The Broad Institute Genome Sequencing Center for Infectious Disease"/>
            <person name="Wu L."/>
            <person name="Ma J."/>
        </authorList>
    </citation>
    <scope>NUCLEOTIDE SEQUENCE [LARGE SCALE GENOMIC DNA]</scope>
    <source>
        <strain evidence="3">CGMCC 1.10131</strain>
    </source>
</reference>
<comment type="caution">
    <text evidence="2">The sequence shown here is derived from an EMBL/GenBank/DDBJ whole genome shotgun (WGS) entry which is preliminary data.</text>
</comment>
<evidence type="ECO:0000256" key="1">
    <source>
        <dbReference type="SAM" id="Phobius"/>
    </source>
</evidence>
<gene>
    <name evidence="2" type="ORF">GCM10007414_31970</name>
</gene>
<proteinExistence type="predicted"/>
<name>A0ABQ1I5V1_9ALTE</name>
<dbReference type="RefSeq" id="WP_055731972.1">
    <property type="nucleotide sequence ID" value="NZ_BMDY01000022.1"/>
</dbReference>